<evidence type="ECO:0000256" key="4">
    <source>
        <dbReference type="HAMAP-Rule" id="MF_01930"/>
    </source>
</evidence>
<dbReference type="NCBIfam" id="TIGR00639">
    <property type="entry name" value="PurN"/>
    <property type="match status" value="1"/>
</dbReference>
<evidence type="ECO:0000256" key="3">
    <source>
        <dbReference type="ARBA" id="ARBA00022755"/>
    </source>
</evidence>
<dbReference type="AlphaFoldDB" id="A0A940ICW2"/>
<feature type="active site" description="Proton donor" evidence="4">
    <location>
        <position position="109"/>
    </location>
</feature>
<gene>
    <name evidence="4" type="primary">purN</name>
    <name evidence="6" type="ORF">IAB16_02750</name>
</gene>
<comment type="function">
    <text evidence="4">Catalyzes the transfer of a formyl group from 10-formyltetrahydrofolate to 5-phospho-ribosyl-glycinamide (GAR), producing 5-phospho-ribosyl-N-formylglycinamide (FGAR) and tetrahydrofolate.</text>
</comment>
<feature type="binding site" evidence="4">
    <location>
        <position position="107"/>
    </location>
    <ligand>
        <name>(6R)-10-formyltetrahydrofolate</name>
        <dbReference type="ChEBI" id="CHEBI:195366"/>
    </ligand>
</feature>
<protein>
    <recommendedName>
        <fullName evidence="4">Phosphoribosylglycinamide formyltransferase</fullName>
        <ecNumber evidence="4">2.1.2.2</ecNumber>
    </recommendedName>
    <alternativeName>
        <fullName evidence="4">5'-phosphoribosylglycinamide transformylase</fullName>
    </alternativeName>
    <alternativeName>
        <fullName evidence="4">GAR transformylase</fullName>
        <shortName evidence="4">GART</shortName>
    </alternativeName>
</protein>
<dbReference type="Proteomes" id="UP000727857">
    <property type="component" value="Unassembled WGS sequence"/>
</dbReference>
<dbReference type="Gene3D" id="3.40.50.170">
    <property type="entry name" value="Formyl transferase, N-terminal domain"/>
    <property type="match status" value="1"/>
</dbReference>
<evidence type="ECO:0000313" key="6">
    <source>
        <dbReference type="EMBL" id="MBO8423926.1"/>
    </source>
</evidence>
<evidence type="ECO:0000259" key="5">
    <source>
        <dbReference type="Pfam" id="PF00551"/>
    </source>
</evidence>
<dbReference type="Pfam" id="PF00551">
    <property type="entry name" value="Formyl_trans_N"/>
    <property type="match status" value="1"/>
</dbReference>
<dbReference type="GO" id="GO:0005737">
    <property type="term" value="C:cytoplasm"/>
    <property type="evidence" value="ECO:0007669"/>
    <property type="project" value="TreeGrafter"/>
</dbReference>
<keyword evidence="3 4" id="KW-0658">Purine biosynthesis</keyword>
<sequence>MKKIAVFVSGGGTDFQSIINAVGAGEVHAEIVKCIASREGIHAISRAERAGIPVSVYDKQKYDALDEMYDEVIAELKEDGVDLIVLAGYLTILTPNIVKAFRGRIINIHPALLPDFGGKGFYGLRVHKAVLAAGVKKSGCTVHFVDEGTDTGEIIDRAEVPVYPYDTPETLQARVLSEEHKLLPKTIEKLIKEERI</sequence>
<comment type="similarity">
    <text evidence="4">Belongs to the GART family.</text>
</comment>
<dbReference type="EMBL" id="JADINF010000066">
    <property type="protein sequence ID" value="MBO8423926.1"/>
    <property type="molecule type" value="Genomic_DNA"/>
</dbReference>
<keyword evidence="2 4" id="KW-0808">Transferase</keyword>
<dbReference type="PANTHER" id="PTHR43369">
    <property type="entry name" value="PHOSPHORIBOSYLGLYCINAMIDE FORMYLTRANSFERASE"/>
    <property type="match status" value="1"/>
</dbReference>
<dbReference type="SUPFAM" id="SSF53328">
    <property type="entry name" value="Formyltransferase"/>
    <property type="match status" value="1"/>
</dbReference>
<reference evidence="6" key="1">
    <citation type="submission" date="2020-10" db="EMBL/GenBank/DDBJ databases">
        <authorList>
            <person name="Gilroy R."/>
        </authorList>
    </citation>
    <scope>NUCLEOTIDE SEQUENCE</scope>
    <source>
        <strain evidence="6">517</strain>
    </source>
</reference>
<feature type="site" description="Raises pKa of active site His" evidence="4">
    <location>
        <position position="150"/>
    </location>
</feature>
<dbReference type="InterPro" id="IPR036477">
    <property type="entry name" value="Formyl_transf_N_sf"/>
</dbReference>
<dbReference type="GO" id="GO:0004644">
    <property type="term" value="F:phosphoribosylglycinamide formyltransferase activity"/>
    <property type="evidence" value="ECO:0007669"/>
    <property type="project" value="UniProtKB-UniRule"/>
</dbReference>
<evidence type="ECO:0000313" key="7">
    <source>
        <dbReference type="Proteomes" id="UP000727857"/>
    </source>
</evidence>
<comment type="pathway">
    <text evidence="1 4">Purine metabolism; IMP biosynthesis via de novo pathway; N(2)-formyl-N(1)-(5-phospho-D-ribosyl)glycinamide from N(1)-(5-phospho-D-ribosyl)glycinamide (10-formyl THF route): step 1/1.</text>
</comment>
<name>A0A940ICW2_9FIRM</name>
<evidence type="ECO:0000256" key="1">
    <source>
        <dbReference type="ARBA" id="ARBA00005054"/>
    </source>
</evidence>
<dbReference type="GO" id="GO:0006189">
    <property type="term" value="P:'de novo' IMP biosynthetic process"/>
    <property type="evidence" value="ECO:0007669"/>
    <property type="project" value="UniProtKB-UniRule"/>
</dbReference>
<comment type="caution">
    <text evidence="4">Lacks conserved residue(s) required for the propagation of feature annotation.</text>
</comment>
<dbReference type="EC" id="2.1.2.2" evidence="4"/>
<dbReference type="CDD" id="cd08645">
    <property type="entry name" value="FMT_core_GART"/>
    <property type="match status" value="1"/>
</dbReference>
<accession>A0A940ICW2</accession>
<dbReference type="HAMAP" id="MF_01930">
    <property type="entry name" value="PurN"/>
    <property type="match status" value="1"/>
</dbReference>
<organism evidence="6 7">
    <name type="scientific">Candidatus Stercoripulliclostridium pullicola</name>
    <dbReference type="NCBI Taxonomy" id="2840953"/>
    <lineage>
        <taxon>Bacteria</taxon>
        <taxon>Bacillati</taxon>
        <taxon>Bacillota</taxon>
        <taxon>Clostridia</taxon>
        <taxon>Eubacteriales</taxon>
        <taxon>Candidatus Stercoripulliclostridium</taxon>
    </lineage>
</organism>
<comment type="catalytic activity">
    <reaction evidence="4">
        <text>N(1)-(5-phospho-beta-D-ribosyl)glycinamide + (6R)-10-formyltetrahydrofolate = N(2)-formyl-N(1)-(5-phospho-beta-D-ribosyl)glycinamide + (6S)-5,6,7,8-tetrahydrofolate + H(+)</text>
        <dbReference type="Rhea" id="RHEA:15053"/>
        <dbReference type="ChEBI" id="CHEBI:15378"/>
        <dbReference type="ChEBI" id="CHEBI:57453"/>
        <dbReference type="ChEBI" id="CHEBI:143788"/>
        <dbReference type="ChEBI" id="CHEBI:147286"/>
        <dbReference type="ChEBI" id="CHEBI:195366"/>
        <dbReference type="EC" id="2.1.2.2"/>
    </reaction>
</comment>
<feature type="domain" description="Formyl transferase N-terminal" evidence="5">
    <location>
        <begin position="2"/>
        <end position="187"/>
    </location>
</feature>
<reference evidence="6" key="2">
    <citation type="journal article" date="2021" name="PeerJ">
        <title>Extensive microbial diversity within the chicken gut microbiome revealed by metagenomics and culture.</title>
        <authorList>
            <person name="Gilroy R."/>
            <person name="Ravi A."/>
            <person name="Getino M."/>
            <person name="Pursley I."/>
            <person name="Horton D.L."/>
            <person name="Alikhan N.F."/>
            <person name="Baker D."/>
            <person name="Gharbi K."/>
            <person name="Hall N."/>
            <person name="Watson M."/>
            <person name="Adriaenssens E.M."/>
            <person name="Foster-Nyarko E."/>
            <person name="Jarju S."/>
            <person name="Secka A."/>
            <person name="Antonio M."/>
            <person name="Oren A."/>
            <person name="Chaudhuri R.R."/>
            <person name="La Ragione R."/>
            <person name="Hildebrand F."/>
            <person name="Pallen M.J."/>
        </authorList>
    </citation>
    <scope>NUCLEOTIDE SEQUENCE</scope>
    <source>
        <strain evidence="6">517</strain>
    </source>
</reference>
<dbReference type="PANTHER" id="PTHR43369:SF2">
    <property type="entry name" value="PHOSPHORIBOSYLGLYCINAMIDE FORMYLTRANSFERASE"/>
    <property type="match status" value="1"/>
</dbReference>
<evidence type="ECO:0000256" key="2">
    <source>
        <dbReference type="ARBA" id="ARBA00022679"/>
    </source>
</evidence>
<comment type="caution">
    <text evidence="6">The sequence shown here is derived from an EMBL/GenBank/DDBJ whole genome shotgun (WGS) entry which is preliminary data.</text>
</comment>
<dbReference type="InterPro" id="IPR002376">
    <property type="entry name" value="Formyl_transf_N"/>
</dbReference>
<proteinExistence type="inferred from homology"/>
<dbReference type="InterPro" id="IPR004607">
    <property type="entry name" value="GART"/>
</dbReference>